<name>I0KWD8_9ACTN</name>
<sequence>MAHRRRNDRTAGSVGSVGRRDDPQRWQHPGRRLLAPARDRRRRDGGPTPARHGTHERVRGATPARHRTHERVRGATPERPAPGRLASPGAPGAGPAPTPPATGRGRPGHGRAAFPAGHLRLRRRGRRGACRSRLPALLAPHLLKRRRILSGGKF</sequence>
<evidence type="ECO:0000313" key="2">
    <source>
        <dbReference type="EMBL" id="CCH15885.1"/>
    </source>
</evidence>
<dbReference type="Proteomes" id="UP000003448">
    <property type="component" value="Unassembled WGS sequence"/>
</dbReference>
<feature type="region of interest" description="Disordered" evidence="1">
    <location>
        <begin position="1"/>
        <end position="113"/>
    </location>
</feature>
<dbReference type="EMBL" id="CAIE01000010">
    <property type="protein sequence ID" value="CCH15885.1"/>
    <property type="molecule type" value="Genomic_DNA"/>
</dbReference>
<dbReference type="AlphaFoldDB" id="I0KWD8"/>
<accession>I0KWD8</accession>
<reference evidence="3" key="1">
    <citation type="journal article" date="2012" name="J. Bacteriol.">
        <title>Genome Sequence of Micromonospora lupini Lupac 08, Isolated from Root Nodules of Lupinus angustifolius.</title>
        <authorList>
            <person name="Alonso-Vega P."/>
            <person name="Normand P."/>
            <person name="Bacigalupe R."/>
            <person name="Pujic P."/>
            <person name="Lajus A."/>
            <person name="Vallenet D."/>
            <person name="Carro L."/>
            <person name="Coll P."/>
            <person name="Trujillo M.E."/>
        </authorList>
    </citation>
    <scope>NUCLEOTIDE SEQUENCE [LARGE SCALE GENOMIC DNA]</scope>
    <source>
        <strain evidence="3">Lupac 08</strain>
    </source>
</reference>
<feature type="compositionally biased region" description="Low complexity" evidence="1">
    <location>
        <begin position="82"/>
        <end position="93"/>
    </location>
</feature>
<gene>
    <name evidence="2" type="ORF">MILUP08_40796</name>
</gene>
<keyword evidence="3" id="KW-1185">Reference proteome</keyword>
<evidence type="ECO:0000256" key="1">
    <source>
        <dbReference type="SAM" id="MobiDB-lite"/>
    </source>
</evidence>
<comment type="caution">
    <text evidence="2">The sequence shown here is derived from an EMBL/GenBank/DDBJ whole genome shotgun (WGS) entry which is preliminary data.</text>
</comment>
<protein>
    <submittedName>
        <fullName evidence="2">Uncharacterized protein</fullName>
    </submittedName>
</protein>
<proteinExistence type="predicted"/>
<organism evidence="2 3">
    <name type="scientific">Micromonospora lupini str. Lupac 08</name>
    <dbReference type="NCBI Taxonomy" id="1150864"/>
    <lineage>
        <taxon>Bacteria</taxon>
        <taxon>Bacillati</taxon>
        <taxon>Actinomycetota</taxon>
        <taxon>Actinomycetes</taxon>
        <taxon>Micromonosporales</taxon>
        <taxon>Micromonosporaceae</taxon>
        <taxon>Micromonospora</taxon>
    </lineage>
</organism>
<evidence type="ECO:0000313" key="3">
    <source>
        <dbReference type="Proteomes" id="UP000003448"/>
    </source>
</evidence>